<dbReference type="InterPro" id="IPR036583">
    <property type="entry name" value="23S_rRNA_IVS_sf"/>
</dbReference>
<sequence length="118" mass="13734">MPEDIRERSFKFAIRVLKLCKELPKDEINRILINQVARSSTSIGANLEEAQGANTRPEFVNCTNIAKKEARETRYWLLIIAEVNPQFKERMQEIIEESEAIVKILTASIKKLRTRKDF</sequence>
<dbReference type="SUPFAM" id="SSF158446">
    <property type="entry name" value="IVS-encoded protein-like"/>
    <property type="match status" value="1"/>
</dbReference>
<dbReference type="PANTHER" id="PTHR38471:SF2">
    <property type="entry name" value="FOUR HELIX BUNDLE PROTEIN"/>
    <property type="match status" value="1"/>
</dbReference>
<gene>
    <name evidence="1" type="ORF">A3B51_00985</name>
</gene>
<dbReference type="Proteomes" id="UP000176780">
    <property type="component" value="Unassembled WGS sequence"/>
</dbReference>
<reference evidence="1 2" key="1">
    <citation type="journal article" date="2016" name="Nat. Commun.">
        <title>Thousands of microbial genomes shed light on interconnected biogeochemical processes in an aquifer system.</title>
        <authorList>
            <person name="Anantharaman K."/>
            <person name="Brown C.T."/>
            <person name="Hug L.A."/>
            <person name="Sharon I."/>
            <person name="Castelle C.J."/>
            <person name="Probst A.J."/>
            <person name="Thomas B.C."/>
            <person name="Singh A."/>
            <person name="Wilkins M.J."/>
            <person name="Karaoz U."/>
            <person name="Brodie E.L."/>
            <person name="Williams K.H."/>
            <person name="Hubbard S.S."/>
            <person name="Banfield J.F."/>
        </authorList>
    </citation>
    <scope>NUCLEOTIDE SEQUENCE [LARGE SCALE GENOMIC DNA]</scope>
</reference>
<dbReference type="PIRSF" id="PIRSF035652">
    <property type="entry name" value="CHP02436"/>
    <property type="match status" value="1"/>
</dbReference>
<proteinExistence type="predicted"/>
<dbReference type="EMBL" id="MFBQ01000001">
    <property type="protein sequence ID" value="OGE05578.1"/>
    <property type="molecule type" value="Genomic_DNA"/>
</dbReference>
<dbReference type="AlphaFoldDB" id="A0A1F5HN47"/>
<protein>
    <recommendedName>
        <fullName evidence="3">Four helix bundle protein</fullName>
    </recommendedName>
</protein>
<evidence type="ECO:0000313" key="2">
    <source>
        <dbReference type="Proteomes" id="UP000176780"/>
    </source>
</evidence>
<dbReference type="Gene3D" id="1.20.1440.60">
    <property type="entry name" value="23S rRNA-intervening sequence"/>
    <property type="match status" value="1"/>
</dbReference>
<evidence type="ECO:0008006" key="3">
    <source>
        <dbReference type="Google" id="ProtNLM"/>
    </source>
</evidence>
<comment type="caution">
    <text evidence="1">The sequence shown here is derived from an EMBL/GenBank/DDBJ whole genome shotgun (WGS) entry which is preliminary data.</text>
</comment>
<accession>A0A1F5HN47</accession>
<dbReference type="InterPro" id="IPR012657">
    <property type="entry name" value="23S_rRNA-intervening_sequence"/>
</dbReference>
<dbReference type="PANTHER" id="PTHR38471">
    <property type="entry name" value="FOUR HELIX BUNDLE PROTEIN"/>
    <property type="match status" value="1"/>
</dbReference>
<organism evidence="1 2">
    <name type="scientific">Candidatus Curtissbacteria bacterium RIFCSPLOWO2_01_FULL_41_18</name>
    <dbReference type="NCBI Taxonomy" id="1797727"/>
    <lineage>
        <taxon>Bacteria</taxon>
        <taxon>Candidatus Curtissiibacteriota</taxon>
    </lineage>
</organism>
<dbReference type="Pfam" id="PF05635">
    <property type="entry name" value="23S_rRNA_IVP"/>
    <property type="match status" value="1"/>
</dbReference>
<dbReference type="NCBIfam" id="TIGR02436">
    <property type="entry name" value="four helix bundle protein"/>
    <property type="match status" value="1"/>
</dbReference>
<name>A0A1F5HN47_9BACT</name>
<evidence type="ECO:0000313" key="1">
    <source>
        <dbReference type="EMBL" id="OGE05578.1"/>
    </source>
</evidence>